<dbReference type="InterPro" id="IPR004839">
    <property type="entry name" value="Aminotransferase_I/II_large"/>
</dbReference>
<feature type="domain" description="Aminotransferase class I/classII large" evidence="5">
    <location>
        <begin position="23"/>
        <end position="346"/>
    </location>
</feature>
<dbReference type="PANTHER" id="PTHR42885:SF2">
    <property type="entry name" value="HISTIDINOL-PHOSPHATE AMINOTRANSFERASE"/>
    <property type="match status" value="1"/>
</dbReference>
<keyword evidence="3 6" id="KW-0808">Transferase</keyword>
<dbReference type="CDD" id="cd00609">
    <property type="entry name" value="AAT_like"/>
    <property type="match status" value="1"/>
</dbReference>
<gene>
    <name evidence="6" type="ORF">BKD89_00400</name>
</gene>
<evidence type="ECO:0000256" key="1">
    <source>
        <dbReference type="ARBA" id="ARBA00001933"/>
    </source>
</evidence>
<dbReference type="Pfam" id="PF00155">
    <property type="entry name" value="Aminotran_1_2"/>
    <property type="match status" value="1"/>
</dbReference>
<name>A0A3G3IEV6_9ARCH</name>
<dbReference type="SUPFAM" id="SSF53383">
    <property type="entry name" value="PLP-dependent transferases"/>
    <property type="match status" value="1"/>
</dbReference>
<dbReference type="Proteomes" id="UP000273278">
    <property type="component" value="Chromosome"/>
</dbReference>
<proteinExistence type="predicted"/>
<dbReference type="RefSeq" id="WP_015503990.1">
    <property type="nucleotide sequence ID" value="NZ_CAYATJ010000100.1"/>
</dbReference>
<dbReference type="AlphaFoldDB" id="A0A3G3IEV6"/>
<dbReference type="InterPro" id="IPR015424">
    <property type="entry name" value="PyrdxlP-dep_Trfase"/>
</dbReference>
<evidence type="ECO:0000259" key="5">
    <source>
        <dbReference type="Pfam" id="PF00155"/>
    </source>
</evidence>
<dbReference type="InterPro" id="IPR015422">
    <property type="entry name" value="PyrdxlP-dep_Trfase_small"/>
</dbReference>
<protein>
    <submittedName>
        <fullName evidence="6">Histidinol-phosphate aminotransferase</fullName>
    </submittedName>
</protein>
<reference evidence="6 7" key="1">
    <citation type="submission" date="2016-10" db="EMBL/GenBank/DDBJ databases">
        <title>Complete genome of the TMA-utilizing, human hosted archaeon Methanomethylophilus alvus Gen. nov, sp. nov., strain Mx-05, derived from a pure culture.</title>
        <authorList>
            <person name="Brugere J.-F."/>
            <person name="Ben Hania W."/>
            <person name="Chaudhary P.P."/>
            <person name="Gaci N."/>
            <person name="Borrel G."/>
            <person name="Cao Van Tuat L."/>
            <person name="Fardeau M.-L."/>
            <person name="Harris H.M.B."/>
            <person name="O'Toole P.W."/>
            <person name="Ollivier B."/>
        </authorList>
    </citation>
    <scope>NUCLEOTIDE SEQUENCE [LARGE SCALE GENOMIC DNA]</scope>
    <source>
        <strain evidence="6 7">Mx-05</strain>
    </source>
</reference>
<dbReference type="GO" id="GO:0008483">
    <property type="term" value="F:transaminase activity"/>
    <property type="evidence" value="ECO:0007669"/>
    <property type="project" value="UniProtKB-KW"/>
</dbReference>
<evidence type="ECO:0000256" key="3">
    <source>
        <dbReference type="ARBA" id="ARBA00022679"/>
    </source>
</evidence>
<keyword evidence="4" id="KW-0663">Pyridoxal phosphate</keyword>
<organism evidence="6 7">
    <name type="scientific">Methanomethylophilus alvi</name>
    <dbReference type="NCBI Taxonomy" id="1291540"/>
    <lineage>
        <taxon>Archaea</taxon>
        <taxon>Methanobacteriati</taxon>
        <taxon>Thermoplasmatota</taxon>
        <taxon>Thermoplasmata</taxon>
        <taxon>Methanomassiliicoccales</taxon>
        <taxon>Methanomethylophilaceae</taxon>
        <taxon>Methanomethylophilus</taxon>
    </lineage>
</organism>
<dbReference type="GeneID" id="41320884"/>
<keyword evidence="2 6" id="KW-0032">Aminotransferase</keyword>
<dbReference type="GO" id="GO:0030170">
    <property type="term" value="F:pyridoxal phosphate binding"/>
    <property type="evidence" value="ECO:0007669"/>
    <property type="project" value="InterPro"/>
</dbReference>
<dbReference type="InterPro" id="IPR015421">
    <property type="entry name" value="PyrdxlP-dep_Trfase_major"/>
</dbReference>
<evidence type="ECO:0000256" key="2">
    <source>
        <dbReference type="ARBA" id="ARBA00022576"/>
    </source>
</evidence>
<evidence type="ECO:0000256" key="4">
    <source>
        <dbReference type="ARBA" id="ARBA00022898"/>
    </source>
</evidence>
<comment type="cofactor">
    <cofactor evidence="1">
        <name>pyridoxal 5'-phosphate</name>
        <dbReference type="ChEBI" id="CHEBI:597326"/>
    </cofactor>
</comment>
<dbReference type="EMBL" id="CP017686">
    <property type="protein sequence ID" value="AYQ54281.1"/>
    <property type="molecule type" value="Genomic_DNA"/>
</dbReference>
<evidence type="ECO:0000313" key="7">
    <source>
        <dbReference type="Proteomes" id="UP000273278"/>
    </source>
</evidence>
<dbReference type="Gene3D" id="3.40.640.10">
    <property type="entry name" value="Type I PLP-dependent aspartate aminotransferase-like (Major domain)"/>
    <property type="match status" value="1"/>
</dbReference>
<dbReference type="Gene3D" id="3.90.1150.10">
    <property type="entry name" value="Aspartate Aminotransferase, domain 1"/>
    <property type="match status" value="1"/>
</dbReference>
<dbReference type="PANTHER" id="PTHR42885">
    <property type="entry name" value="HISTIDINOL-PHOSPHATE AMINOTRANSFERASE-RELATED"/>
    <property type="match status" value="1"/>
</dbReference>
<sequence length="352" mass="40096">MLYVDPYVKNTFRKSQPEGRKTFIRLDQNENPDGLPKWFFDKVMKEITPETLSMYPEEGVLVEKYADMIGVKPTNVTLTDGSLIGMGYLIHVFGKPGKNLVVVKPTFNMYGVFGSLNGMNTVEVPYEKDFTMPIEKIMDAIDENTGIVVLVNPNMPVGNTYEQDEIERVIQKAAKYDALVIVDEAYHYFYDGTSIPFIDKYENVAVLRTFSKMLAITALRLGAVISNENIIHYVNNWRPHYTINAVTLKFGEMIVDEHEKLLAELSANFKEGKEYITKRLGAENYDIIPSNGCFMCIRLRHRTGEYVTAELKKRNILILCGTGPLEGYIRLSVCGKKYMEIFADALLDIDQE</sequence>
<evidence type="ECO:0000313" key="6">
    <source>
        <dbReference type="EMBL" id="AYQ54281.1"/>
    </source>
</evidence>
<accession>A0A3G3IEV6</accession>